<dbReference type="InterPro" id="IPR005467">
    <property type="entry name" value="His_kinase_dom"/>
</dbReference>
<dbReference type="InterPro" id="IPR035965">
    <property type="entry name" value="PAS-like_dom_sf"/>
</dbReference>
<dbReference type="NCBIfam" id="TIGR00229">
    <property type="entry name" value="sensory_box"/>
    <property type="match status" value="1"/>
</dbReference>
<sequence>MTDSEAVVLVLDGAGERILHASEAATGLRQAISDSHGHVLPALRVGAQIAHARPRLDNPLLLRLHIDPRRIAPPALVTILRTRTEAGIDALILLAATPLPRLRTRPVPDPVEVATRLVPLDVPPDATNLIPAGANLREDPDAVFRRFTWKSEADGTVSDLSWAPGDRLRQQLLGRTWRALADARTLRDADGLLAALGEARTFRAIPVTLVAGGDRVFEMELSGSPVDRSGRGFRGFGQVRSVTPPAASPLIVELESIPGAAPNAASPTVVQDRSVEAGQSQAVEMVPPGIETTQEVGASPLDPSLSSHEHAAFREIARALGARFAGDDAGAAPTERGLPCAVMPFPASAFRSVDAVSPDAAMVATLERLPAGILVYRDNTVLFANRRLLDLTGYADTATLDAAGGIARLFGGLMPHARAESDTPVVLTARDGGRFGALIEHSVLDWAGQPAELLLARDSESSDAVRASAADALAQDFAGRRGAEAIAVLDRIEDGIATLDGQARILALNRSAAVTFGLAAREIVGASFLSLFTPENAVDLLARLHAEPGAEPVDAAVTARATGIALRVKVLPMEEDGPVRLCAVITRAIPLSRPEAIDAGADADENAARRQPLDLLAQVTHEIRAPIDAILARADRMLGEPHGPLGSERYRASLREIHASGTQVLDRMNGLLELAQIEAGRLDLRVAPIPLNEVVALCVAQLQPQAARERIVLRTSFSADLDILMADERSVRQATLNVIANAIAFTPAGGQVIVSTGMADRGDIALRVRDTGLGMTAEEVEGALQPFRQIGKEGSRKGTGLGLPLTKALVEANHGRFRIDSRRDEGTLVEMLFPGAAATRRA</sequence>
<dbReference type="CDD" id="cd00130">
    <property type="entry name" value="PAS"/>
    <property type="match status" value="1"/>
</dbReference>
<gene>
    <name evidence="9" type="ORF">ABID43_001001</name>
</gene>
<dbReference type="InterPro" id="IPR004358">
    <property type="entry name" value="Sig_transdc_His_kin-like_C"/>
</dbReference>
<dbReference type="Pfam" id="PF13188">
    <property type="entry name" value="PAS_8"/>
    <property type="match status" value="1"/>
</dbReference>
<dbReference type="SMART" id="SM00387">
    <property type="entry name" value="HATPase_c"/>
    <property type="match status" value="1"/>
</dbReference>
<comment type="caution">
    <text evidence="9">The sequence shown here is derived from an EMBL/GenBank/DDBJ whole genome shotgun (WGS) entry which is preliminary data.</text>
</comment>
<evidence type="ECO:0000256" key="1">
    <source>
        <dbReference type="ARBA" id="ARBA00000085"/>
    </source>
</evidence>
<name>A0ABV2L0X0_9HYPH</name>
<evidence type="ECO:0000256" key="5">
    <source>
        <dbReference type="ARBA" id="ARBA00022777"/>
    </source>
</evidence>
<protein>
    <recommendedName>
        <fullName evidence="2">histidine kinase</fullName>
        <ecNumber evidence="2">2.7.13.3</ecNumber>
    </recommendedName>
</protein>
<feature type="domain" description="PAS" evidence="8">
    <location>
        <begin position="481"/>
        <end position="536"/>
    </location>
</feature>
<dbReference type="Pfam" id="PF02518">
    <property type="entry name" value="HATPase_c"/>
    <property type="match status" value="1"/>
</dbReference>
<dbReference type="SMART" id="SM00388">
    <property type="entry name" value="HisKA"/>
    <property type="match status" value="1"/>
</dbReference>
<evidence type="ECO:0000259" key="8">
    <source>
        <dbReference type="PROSITE" id="PS50112"/>
    </source>
</evidence>
<dbReference type="InterPro" id="IPR036097">
    <property type="entry name" value="HisK_dim/P_sf"/>
</dbReference>
<dbReference type="EC" id="2.7.13.3" evidence="2"/>
<feature type="domain" description="Histidine kinase" evidence="7">
    <location>
        <begin position="618"/>
        <end position="837"/>
    </location>
</feature>
<dbReference type="Gene3D" id="1.10.287.130">
    <property type="match status" value="1"/>
</dbReference>
<dbReference type="Proteomes" id="UP001549145">
    <property type="component" value="Unassembled WGS sequence"/>
</dbReference>
<proteinExistence type="predicted"/>
<keyword evidence="6" id="KW-0902">Two-component regulatory system</keyword>
<dbReference type="InterPro" id="IPR036890">
    <property type="entry name" value="HATPase_C_sf"/>
</dbReference>
<evidence type="ECO:0000256" key="2">
    <source>
        <dbReference type="ARBA" id="ARBA00012438"/>
    </source>
</evidence>
<dbReference type="CDD" id="cd00082">
    <property type="entry name" value="HisKA"/>
    <property type="match status" value="1"/>
</dbReference>
<dbReference type="SUPFAM" id="SSF55874">
    <property type="entry name" value="ATPase domain of HSP90 chaperone/DNA topoisomerase II/histidine kinase"/>
    <property type="match status" value="1"/>
</dbReference>
<dbReference type="PROSITE" id="PS50112">
    <property type="entry name" value="PAS"/>
    <property type="match status" value="1"/>
</dbReference>
<dbReference type="PRINTS" id="PR00344">
    <property type="entry name" value="BCTRLSENSOR"/>
</dbReference>
<dbReference type="InterPro" id="IPR003594">
    <property type="entry name" value="HATPase_dom"/>
</dbReference>
<dbReference type="Pfam" id="PF08448">
    <property type="entry name" value="PAS_4"/>
    <property type="match status" value="1"/>
</dbReference>
<evidence type="ECO:0000256" key="4">
    <source>
        <dbReference type="ARBA" id="ARBA00022679"/>
    </source>
</evidence>
<keyword evidence="10" id="KW-1185">Reference proteome</keyword>
<dbReference type="SUPFAM" id="SSF47384">
    <property type="entry name" value="Homodimeric domain of signal transducing histidine kinase"/>
    <property type="match status" value="1"/>
</dbReference>
<comment type="catalytic activity">
    <reaction evidence="1">
        <text>ATP + protein L-histidine = ADP + protein N-phospho-L-histidine.</text>
        <dbReference type="EC" id="2.7.13.3"/>
    </reaction>
</comment>
<evidence type="ECO:0000313" key="10">
    <source>
        <dbReference type="Proteomes" id="UP001549145"/>
    </source>
</evidence>
<dbReference type="InterPro" id="IPR000014">
    <property type="entry name" value="PAS"/>
</dbReference>
<dbReference type="EMBL" id="JBEPMM010000002">
    <property type="protein sequence ID" value="MET3691476.1"/>
    <property type="molecule type" value="Genomic_DNA"/>
</dbReference>
<dbReference type="SMART" id="SM00091">
    <property type="entry name" value="PAS"/>
    <property type="match status" value="2"/>
</dbReference>
<reference evidence="9 10" key="1">
    <citation type="submission" date="2024-06" db="EMBL/GenBank/DDBJ databases">
        <title>Genomic Encyclopedia of Type Strains, Phase IV (KMG-IV): sequencing the most valuable type-strain genomes for metagenomic binning, comparative biology and taxonomic classification.</title>
        <authorList>
            <person name="Goeker M."/>
        </authorList>
    </citation>
    <scope>NUCLEOTIDE SEQUENCE [LARGE SCALE GENOMIC DNA]</scope>
    <source>
        <strain evidence="9 10">DSM 21331</strain>
    </source>
</reference>
<dbReference type="InterPro" id="IPR050736">
    <property type="entry name" value="Sensor_HK_Regulatory"/>
</dbReference>
<dbReference type="PROSITE" id="PS50109">
    <property type="entry name" value="HIS_KIN"/>
    <property type="match status" value="1"/>
</dbReference>
<dbReference type="InterPro" id="IPR013656">
    <property type="entry name" value="PAS_4"/>
</dbReference>
<dbReference type="Gene3D" id="3.30.450.20">
    <property type="entry name" value="PAS domain"/>
    <property type="match status" value="1"/>
</dbReference>
<evidence type="ECO:0000256" key="6">
    <source>
        <dbReference type="ARBA" id="ARBA00023012"/>
    </source>
</evidence>
<keyword evidence="5" id="KW-0418">Kinase</keyword>
<organism evidence="9 10">
    <name type="scientific">Methylobacterium goesingense</name>
    <dbReference type="NCBI Taxonomy" id="243690"/>
    <lineage>
        <taxon>Bacteria</taxon>
        <taxon>Pseudomonadati</taxon>
        <taxon>Pseudomonadota</taxon>
        <taxon>Alphaproteobacteria</taxon>
        <taxon>Hyphomicrobiales</taxon>
        <taxon>Methylobacteriaceae</taxon>
        <taxon>Methylobacterium</taxon>
    </lineage>
</organism>
<dbReference type="Gene3D" id="3.30.565.10">
    <property type="entry name" value="Histidine kinase-like ATPase, C-terminal domain"/>
    <property type="match status" value="1"/>
</dbReference>
<evidence type="ECO:0000313" key="9">
    <source>
        <dbReference type="EMBL" id="MET3691476.1"/>
    </source>
</evidence>
<dbReference type="PANTHER" id="PTHR43711:SF26">
    <property type="entry name" value="SENSOR HISTIDINE KINASE RCSC"/>
    <property type="match status" value="1"/>
</dbReference>
<evidence type="ECO:0000259" key="7">
    <source>
        <dbReference type="PROSITE" id="PS50109"/>
    </source>
</evidence>
<evidence type="ECO:0000256" key="3">
    <source>
        <dbReference type="ARBA" id="ARBA00022553"/>
    </source>
</evidence>
<dbReference type="SUPFAM" id="SSF55785">
    <property type="entry name" value="PYP-like sensor domain (PAS domain)"/>
    <property type="match status" value="1"/>
</dbReference>
<keyword evidence="4" id="KW-0808">Transferase</keyword>
<dbReference type="PANTHER" id="PTHR43711">
    <property type="entry name" value="TWO-COMPONENT HISTIDINE KINASE"/>
    <property type="match status" value="1"/>
</dbReference>
<dbReference type="InterPro" id="IPR003661">
    <property type="entry name" value="HisK_dim/P_dom"/>
</dbReference>
<accession>A0ABV2L0X0</accession>
<keyword evidence="3" id="KW-0597">Phosphoprotein</keyword>